<evidence type="ECO:0000313" key="2">
    <source>
        <dbReference type="EMBL" id="THE63492.1"/>
    </source>
</evidence>
<dbReference type="Proteomes" id="UP000318864">
    <property type="component" value="Unassembled WGS sequence"/>
</dbReference>
<gene>
    <name evidence="2" type="ORF">D8Y22_16810</name>
</gene>
<dbReference type="RefSeq" id="WP_141465834.1">
    <property type="nucleotide sequence ID" value="NZ_RBZW01000058.1"/>
</dbReference>
<dbReference type="EMBL" id="RBZW01000058">
    <property type="protein sequence ID" value="THE63492.1"/>
    <property type="molecule type" value="Genomic_DNA"/>
</dbReference>
<keyword evidence="1" id="KW-0812">Transmembrane</keyword>
<name>A0A4S3THV9_9EURY</name>
<keyword evidence="1" id="KW-1133">Transmembrane helix</keyword>
<keyword evidence="3" id="KW-1185">Reference proteome</keyword>
<keyword evidence="1" id="KW-0472">Membrane</keyword>
<sequence length="65" mass="7237">MDRRQRVVVGLLWVGVAALMSVTLDLRALPSLSALASLFVVLVALFLAVVYLFDPWGVLERQPFH</sequence>
<feature type="transmembrane region" description="Helical" evidence="1">
    <location>
        <begin position="32"/>
        <end position="53"/>
    </location>
</feature>
<feature type="transmembrane region" description="Helical" evidence="1">
    <location>
        <begin position="7"/>
        <end position="26"/>
    </location>
</feature>
<dbReference type="AlphaFoldDB" id="A0A4S3THV9"/>
<reference evidence="2 3" key="1">
    <citation type="submission" date="2018-10" db="EMBL/GenBank/DDBJ databases">
        <title>Natronolimnobius sp. XQ-INN 246 isolated from Inner Mongolia Autonomous Region of China.</title>
        <authorList>
            <person name="Xue Q."/>
        </authorList>
    </citation>
    <scope>NUCLEOTIDE SEQUENCE [LARGE SCALE GENOMIC DNA]</scope>
    <source>
        <strain evidence="2 3">XQ-INN 246</strain>
    </source>
</reference>
<comment type="caution">
    <text evidence="2">The sequence shown here is derived from an EMBL/GenBank/DDBJ whole genome shotgun (WGS) entry which is preliminary data.</text>
</comment>
<accession>A0A4S3THV9</accession>
<evidence type="ECO:0000313" key="3">
    <source>
        <dbReference type="Proteomes" id="UP000318864"/>
    </source>
</evidence>
<evidence type="ECO:0000256" key="1">
    <source>
        <dbReference type="SAM" id="Phobius"/>
    </source>
</evidence>
<organism evidence="2 3">
    <name type="scientific">Salinadaptatus halalkaliphilus</name>
    <dbReference type="NCBI Taxonomy" id="2419781"/>
    <lineage>
        <taxon>Archaea</taxon>
        <taxon>Methanobacteriati</taxon>
        <taxon>Methanobacteriota</taxon>
        <taxon>Stenosarchaea group</taxon>
        <taxon>Halobacteria</taxon>
        <taxon>Halobacteriales</taxon>
        <taxon>Natrialbaceae</taxon>
        <taxon>Salinadaptatus</taxon>
    </lineage>
</organism>
<protein>
    <submittedName>
        <fullName evidence="2">Uncharacterized protein</fullName>
    </submittedName>
</protein>
<proteinExistence type="predicted"/>